<dbReference type="RefSeq" id="WP_377918532.1">
    <property type="nucleotide sequence ID" value="NZ_JBHRZT010000072.1"/>
</dbReference>
<dbReference type="InterPro" id="IPR032693">
    <property type="entry name" value="YtkA-like_dom"/>
</dbReference>
<keyword evidence="4" id="KW-1185">Reference proteome</keyword>
<sequence length="146" mass="15989">MKKWIAVGAIGLVAVMSGCGQPKAEKEPDVKVVEVQILADEKGKINETMPIEAKVTYGDEVVEDAEVTFELINGNEKERIQAVGQGEGIYHIEKAFKKEGTYEIIAHTNAKGMHTMPRTEIQIGENTAEDVSKPAEQESSAHEQHS</sequence>
<dbReference type="EMBL" id="JBHRZT010000072">
    <property type="protein sequence ID" value="MFC3886164.1"/>
    <property type="molecule type" value="Genomic_DNA"/>
</dbReference>
<dbReference type="Proteomes" id="UP001595752">
    <property type="component" value="Unassembled WGS sequence"/>
</dbReference>
<comment type="caution">
    <text evidence="3">The sequence shown here is derived from an EMBL/GenBank/DDBJ whole genome shotgun (WGS) entry which is preliminary data.</text>
</comment>
<gene>
    <name evidence="3" type="ORF">ACFOU2_22825</name>
</gene>
<evidence type="ECO:0000259" key="2">
    <source>
        <dbReference type="Pfam" id="PF13115"/>
    </source>
</evidence>
<evidence type="ECO:0000256" key="1">
    <source>
        <dbReference type="SAM" id="MobiDB-lite"/>
    </source>
</evidence>
<evidence type="ECO:0000313" key="4">
    <source>
        <dbReference type="Proteomes" id="UP001595752"/>
    </source>
</evidence>
<feature type="compositionally biased region" description="Basic and acidic residues" evidence="1">
    <location>
        <begin position="130"/>
        <end position="146"/>
    </location>
</feature>
<dbReference type="PROSITE" id="PS51257">
    <property type="entry name" value="PROKAR_LIPOPROTEIN"/>
    <property type="match status" value="1"/>
</dbReference>
<feature type="domain" description="YtkA-like" evidence="2">
    <location>
        <begin position="30"/>
        <end position="107"/>
    </location>
</feature>
<accession>A0ABV8B9I9</accession>
<reference evidence="4" key="1">
    <citation type="journal article" date="2019" name="Int. J. Syst. Evol. Microbiol.">
        <title>The Global Catalogue of Microorganisms (GCM) 10K type strain sequencing project: providing services to taxonomists for standard genome sequencing and annotation.</title>
        <authorList>
            <consortium name="The Broad Institute Genomics Platform"/>
            <consortium name="The Broad Institute Genome Sequencing Center for Infectious Disease"/>
            <person name="Wu L."/>
            <person name="Ma J."/>
        </authorList>
    </citation>
    <scope>NUCLEOTIDE SEQUENCE [LARGE SCALE GENOMIC DNA]</scope>
    <source>
        <strain evidence="4">CCUG 61889</strain>
    </source>
</reference>
<organism evidence="3 4">
    <name type="scientific">Bacillus songklensis</name>
    <dbReference type="NCBI Taxonomy" id="1069116"/>
    <lineage>
        <taxon>Bacteria</taxon>
        <taxon>Bacillati</taxon>
        <taxon>Bacillota</taxon>
        <taxon>Bacilli</taxon>
        <taxon>Bacillales</taxon>
        <taxon>Bacillaceae</taxon>
        <taxon>Bacillus</taxon>
    </lineage>
</organism>
<protein>
    <submittedName>
        <fullName evidence="3">FixH family protein</fullName>
    </submittedName>
</protein>
<proteinExistence type="predicted"/>
<dbReference type="Pfam" id="PF13115">
    <property type="entry name" value="YtkA"/>
    <property type="match status" value="1"/>
</dbReference>
<evidence type="ECO:0000313" key="3">
    <source>
        <dbReference type="EMBL" id="MFC3886164.1"/>
    </source>
</evidence>
<feature type="region of interest" description="Disordered" evidence="1">
    <location>
        <begin position="123"/>
        <end position="146"/>
    </location>
</feature>
<name>A0ABV8B9I9_9BACI</name>